<dbReference type="EMBL" id="FORI01000017">
    <property type="protein sequence ID" value="SFJ09329.1"/>
    <property type="molecule type" value="Genomic_DNA"/>
</dbReference>
<feature type="transmembrane region" description="Helical" evidence="1">
    <location>
        <begin position="192"/>
        <end position="211"/>
    </location>
</feature>
<feature type="transmembrane region" description="Helical" evidence="1">
    <location>
        <begin position="223"/>
        <end position="245"/>
    </location>
</feature>
<feature type="transmembrane region" description="Helical" evidence="1">
    <location>
        <begin position="163"/>
        <end position="186"/>
    </location>
</feature>
<feature type="transmembrane region" description="Helical" evidence="1">
    <location>
        <begin position="257"/>
        <end position="274"/>
    </location>
</feature>
<keyword evidence="1" id="KW-1133">Transmembrane helix</keyword>
<sequence>MKEKIINGAGVNTGIGSAVKTVSKRRGLKFYLDIYRKILIQDLKSKMSYRADFVISNIGMIVSNLVGFVTFYILFQNFPSINGWTMYEMLFLYGFSLIALTPVQCFFDNNWNLRYVVKTGDFIKYCFRPINIFFYYISEVFDVKGLGQLAFGTGTLVYAWRHLAIPVTAATIAQTVLFLIAASLFMIAIMNFAAATCFWIQNSGYIMVIMFRFKDFAKYPASIFNKVFNLIFTFVIPIAFIAYYPALVVLRPDSVPLLSWLSPLIGLAFFYLSYRFWLLGARKYDGTGS</sequence>
<keyword evidence="1" id="KW-0472">Membrane</keyword>
<evidence type="ECO:0000313" key="2">
    <source>
        <dbReference type="EMBL" id="SFJ09329.1"/>
    </source>
</evidence>
<keyword evidence="1" id="KW-0812">Transmembrane</keyword>
<dbReference type="AlphaFoldDB" id="A0A1I3NJI2"/>
<dbReference type="Proteomes" id="UP000182737">
    <property type="component" value="Unassembled WGS sequence"/>
</dbReference>
<proteinExistence type="predicted"/>
<name>A0A1I3NJI2_9SPIR</name>
<dbReference type="PANTHER" id="PTHR36833">
    <property type="entry name" value="SLR0610 PROTEIN-RELATED"/>
    <property type="match status" value="1"/>
</dbReference>
<organism evidence="2 3">
    <name type="scientific">Treponema bryantii</name>
    <dbReference type="NCBI Taxonomy" id="163"/>
    <lineage>
        <taxon>Bacteria</taxon>
        <taxon>Pseudomonadati</taxon>
        <taxon>Spirochaetota</taxon>
        <taxon>Spirochaetia</taxon>
        <taxon>Spirochaetales</taxon>
        <taxon>Treponemataceae</taxon>
        <taxon>Treponema</taxon>
    </lineage>
</organism>
<evidence type="ECO:0000256" key="1">
    <source>
        <dbReference type="SAM" id="Phobius"/>
    </source>
</evidence>
<dbReference type="Pfam" id="PF06182">
    <property type="entry name" value="ABC2_membrane_6"/>
    <property type="match status" value="1"/>
</dbReference>
<dbReference type="RefSeq" id="WP_083425819.1">
    <property type="nucleotide sequence ID" value="NZ_FORI01000017.1"/>
</dbReference>
<dbReference type="InterPro" id="IPR010390">
    <property type="entry name" value="ABC-2_transporter-like"/>
</dbReference>
<dbReference type="OrthoDB" id="357539at2"/>
<feature type="transmembrane region" description="Helical" evidence="1">
    <location>
        <begin position="53"/>
        <end position="75"/>
    </location>
</feature>
<accession>A0A1I3NJI2</accession>
<evidence type="ECO:0000313" key="3">
    <source>
        <dbReference type="Proteomes" id="UP000182737"/>
    </source>
</evidence>
<protein>
    <submittedName>
        <fullName evidence="2">ABC-2 type transport system permease protein</fullName>
    </submittedName>
</protein>
<feature type="transmembrane region" description="Helical" evidence="1">
    <location>
        <begin position="87"/>
        <end position="107"/>
    </location>
</feature>
<dbReference type="PANTHER" id="PTHR36833:SF1">
    <property type="entry name" value="INTEGRAL MEMBRANE TRANSPORT PROTEIN"/>
    <property type="match status" value="1"/>
</dbReference>
<keyword evidence="3" id="KW-1185">Reference proteome</keyword>
<reference evidence="3" key="1">
    <citation type="submission" date="2016-10" db="EMBL/GenBank/DDBJ databases">
        <authorList>
            <person name="Varghese N."/>
            <person name="Submissions S."/>
        </authorList>
    </citation>
    <scope>NUCLEOTIDE SEQUENCE [LARGE SCALE GENOMIC DNA]</scope>
    <source>
        <strain evidence="3">XBD1002</strain>
    </source>
</reference>
<gene>
    <name evidence="2" type="ORF">SAMN04487775_1172</name>
</gene>